<reference evidence="2 3" key="1">
    <citation type="journal article" date="2022" name="Nat. Ecol. Evol.">
        <title>A masculinizing supergene underlies an exaggerated male reproductive morph in a spider.</title>
        <authorList>
            <person name="Hendrickx F."/>
            <person name="De Corte Z."/>
            <person name="Sonet G."/>
            <person name="Van Belleghem S.M."/>
            <person name="Kostlbacher S."/>
            <person name="Vangestel C."/>
        </authorList>
    </citation>
    <scope>NUCLEOTIDE SEQUENCE [LARGE SCALE GENOMIC DNA]</scope>
    <source>
        <strain evidence="2">W744_W776</strain>
    </source>
</reference>
<comment type="caution">
    <text evidence="2">The sequence shown here is derived from an EMBL/GenBank/DDBJ whole genome shotgun (WGS) entry which is preliminary data.</text>
</comment>
<sequence length="306" mass="35925">MSFNFRSVRKLKNLCRRSCDDYDAILKVLEEMEFFKDNFRVYFGDTEDDAADVKTLEYIVCKVRKFGIDMKVFSLKTSLNHRGTRNCVNFQVRTGENGVMETKLLIEILEPIKLSMVSDLYAIPNAIFRGKPEHLKFLLNSGREKDFGWNSLWIVHCEYIRYELYPFMHNLFPPEKEVRRILLIVDILYACESVKEDTAQNMRLFWRSVPDAYVTFEEIYGLFYGMMGTTSHQLMSRQHQYRLKSVLQELCKKAPYTLPTSKSPRALAHYCRCAIRGRLKDNNDIPLGFYSLGLPSLLISYLKLDF</sequence>
<dbReference type="Pfam" id="PF07525">
    <property type="entry name" value="SOCS_box"/>
    <property type="match status" value="1"/>
</dbReference>
<evidence type="ECO:0000259" key="1">
    <source>
        <dbReference type="PROSITE" id="PS50225"/>
    </source>
</evidence>
<proteinExistence type="predicted"/>
<dbReference type="InterPro" id="IPR001496">
    <property type="entry name" value="SOCS_box"/>
</dbReference>
<dbReference type="PROSITE" id="PS50225">
    <property type="entry name" value="SOCS"/>
    <property type="match status" value="1"/>
</dbReference>
<organism evidence="2 3">
    <name type="scientific">Oedothorax gibbosus</name>
    <dbReference type="NCBI Taxonomy" id="931172"/>
    <lineage>
        <taxon>Eukaryota</taxon>
        <taxon>Metazoa</taxon>
        <taxon>Ecdysozoa</taxon>
        <taxon>Arthropoda</taxon>
        <taxon>Chelicerata</taxon>
        <taxon>Arachnida</taxon>
        <taxon>Araneae</taxon>
        <taxon>Araneomorphae</taxon>
        <taxon>Entelegynae</taxon>
        <taxon>Araneoidea</taxon>
        <taxon>Linyphiidae</taxon>
        <taxon>Erigoninae</taxon>
        <taxon>Oedothorax</taxon>
    </lineage>
</organism>
<dbReference type="Proteomes" id="UP000827092">
    <property type="component" value="Unassembled WGS sequence"/>
</dbReference>
<dbReference type="SMART" id="SM00969">
    <property type="entry name" value="SOCS_box"/>
    <property type="match status" value="1"/>
</dbReference>
<evidence type="ECO:0000313" key="2">
    <source>
        <dbReference type="EMBL" id="KAG8190718.1"/>
    </source>
</evidence>
<keyword evidence="3" id="KW-1185">Reference proteome</keyword>
<gene>
    <name evidence="2" type="ORF">JTE90_024854</name>
</gene>
<name>A0AAV6V3Z6_9ARAC</name>
<accession>A0AAV6V3Z6</accession>
<protein>
    <recommendedName>
        <fullName evidence="1">SOCS box domain-containing protein</fullName>
    </recommendedName>
</protein>
<dbReference type="SUPFAM" id="SSF158235">
    <property type="entry name" value="SOCS box-like"/>
    <property type="match status" value="1"/>
</dbReference>
<dbReference type="AlphaFoldDB" id="A0AAV6V3Z6"/>
<feature type="domain" description="SOCS box" evidence="1">
    <location>
        <begin position="255"/>
        <end position="303"/>
    </location>
</feature>
<dbReference type="EMBL" id="JAFNEN010000175">
    <property type="protein sequence ID" value="KAG8190718.1"/>
    <property type="molecule type" value="Genomic_DNA"/>
</dbReference>
<dbReference type="GO" id="GO:0035556">
    <property type="term" value="P:intracellular signal transduction"/>
    <property type="evidence" value="ECO:0007669"/>
    <property type="project" value="InterPro"/>
</dbReference>
<dbReference type="InterPro" id="IPR036036">
    <property type="entry name" value="SOCS_box-like_dom_sf"/>
</dbReference>
<evidence type="ECO:0000313" key="3">
    <source>
        <dbReference type="Proteomes" id="UP000827092"/>
    </source>
</evidence>